<comment type="caution">
    <text evidence="1">The sequence shown here is derived from an EMBL/GenBank/DDBJ whole genome shotgun (WGS) entry which is preliminary data.</text>
</comment>
<dbReference type="RefSeq" id="WP_377061791.1">
    <property type="nucleotide sequence ID" value="NZ_JBHSJJ010000002.1"/>
</dbReference>
<proteinExistence type="predicted"/>
<reference evidence="2" key="1">
    <citation type="journal article" date="2019" name="Int. J. Syst. Evol. Microbiol.">
        <title>The Global Catalogue of Microorganisms (GCM) 10K type strain sequencing project: providing services to taxonomists for standard genome sequencing and annotation.</title>
        <authorList>
            <consortium name="The Broad Institute Genomics Platform"/>
            <consortium name="The Broad Institute Genome Sequencing Center for Infectious Disease"/>
            <person name="Wu L."/>
            <person name="Ma J."/>
        </authorList>
    </citation>
    <scope>NUCLEOTIDE SEQUENCE [LARGE SCALE GENOMIC DNA]</scope>
    <source>
        <strain evidence="2">CGMCC 4.7466</strain>
    </source>
</reference>
<dbReference type="Proteomes" id="UP001595818">
    <property type="component" value="Unassembled WGS sequence"/>
</dbReference>
<protein>
    <submittedName>
        <fullName evidence="1">Collagen-binding domain-containing protein</fullName>
    </submittedName>
</protein>
<dbReference type="Gene3D" id="3.20.20.80">
    <property type="entry name" value="Glycosidases"/>
    <property type="match status" value="1"/>
</dbReference>
<keyword evidence="1" id="KW-0176">Collagen</keyword>
<gene>
    <name evidence="1" type="ORF">ACFPFU_04110</name>
</gene>
<evidence type="ECO:0000313" key="2">
    <source>
        <dbReference type="Proteomes" id="UP001595818"/>
    </source>
</evidence>
<dbReference type="InterPro" id="IPR017853">
    <property type="entry name" value="GH"/>
</dbReference>
<sequence length="474" mass="54871">MEQGNTRLSKCLLYPFILLIGFAGFSCNPAHQQEELVDVFIKPWADNPYYWEYKSQPVLLLGATDNDNLFQNKNLKSHLDSLQAIGGNYVRNTMSDRDTGDLRAFAQNEAGKYDLDKWNERYWESFENLLKWAEERDIIVQIEIWDRFDHSRDEWITDPYNPKNNINYTYDEARLDSIYPDHPGSNKQPFFFTVPDLDNNEVLLAYQQAFVRKLLSISLKYGNVLYCIDNETSGMEEWAVYWAGFVKEIAAEERIYITEMWDDWDVTSRMHKRTLDHPGRYDFIDIAQNSHKTGQENWDNAQYVFDYIKKNPRPVNSTKIYGSDAHEAWLFRGMTTKHAFDTFFRNILGGFASSRFHRPPHGLGMSELSINAIKTIRKVEEKVKMWEVEPQMELLTDLSPNEAYVAAKAGEKYIVFFPQEGEVSLNMAEASGNFELSWIDATTGEWLAVEEIAAGEISLSPPVDHGSIGVMVKK</sequence>
<dbReference type="EMBL" id="JBHSJJ010000002">
    <property type="protein sequence ID" value="MFC4870858.1"/>
    <property type="molecule type" value="Genomic_DNA"/>
</dbReference>
<accession>A0ABV9SWX1</accession>
<dbReference type="PROSITE" id="PS51257">
    <property type="entry name" value="PROKAR_LIPOPROTEIN"/>
    <property type="match status" value="1"/>
</dbReference>
<organism evidence="1 2">
    <name type="scientific">Negadavirga shengliensis</name>
    <dbReference type="NCBI Taxonomy" id="1389218"/>
    <lineage>
        <taxon>Bacteria</taxon>
        <taxon>Pseudomonadati</taxon>
        <taxon>Bacteroidota</taxon>
        <taxon>Cytophagia</taxon>
        <taxon>Cytophagales</taxon>
        <taxon>Cyclobacteriaceae</taxon>
        <taxon>Negadavirga</taxon>
    </lineage>
</organism>
<dbReference type="SUPFAM" id="SSF51445">
    <property type="entry name" value="(Trans)glycosidases"/>
    <property type="match status" value="1"/>
</dbReference>
<keyword evidence="2" id="KW-1185">Reference proteome</keyword>
<name>A0ABV9SWX1_9BACT</name>
<evidence type="ECO:0000313" key="1">
    <source>
        <dbReference type="EMBL" id="MFC4870858.1"/>
    </source>
</evidence>